<comment type="caution">
    <text evidence="1">The sequence shown here is derived from an EMBL/GenBank/DDBJ whole genome shotgun (WGS) entry which is preliminary data.</text>
</comment>
<dbReference type="Proteomes" id="UP000789702">
    <property type="component" value="Unassembled WGS sequence"/>
</dbReference>
<keyword evidence="2" id="KW-1185">Reference proteome</keyword>
<evidence type="ECO:0000313" key="1">
    <source>
        <dbReference type="EMBL" id="CAG8500391.1"/>
    </source>
</evidence>
<gene>
    <name evidence="1" type="ORF">DHETER_LOCUS2980</name>
</gene>
<protein>
    <submittedName>
        <fullName evidence="1">14478_t:CDS:1</fullName>
    </submittedName>
</protein>
<dbReference type="EMBL" id="CAJVPU010002397">
    <property type="protein sequence ID" value="CAG8500391.1"/>
    <property type="molecule type" value="Genomic_DNA"/>
</dbReference>
<reference evidence="1" key="1">
    <citation type="submission" date="2021-06" db="EMBL/GenBank/DDBJ databases">
        <authorList>
            <person name="Kallberg Y."/>
            <person name="Tangrot J."/>
            <person name="Rosling A."/>
        </authorList>
    </citation>
    <scope>NUCLEOTIDE SEQUENCE</scope>
    <source>
        <strain evidence="1">IL203A</strain>
    </source>
</reference>
<organism evidence="1 2">
    <name type="scientific">Dentiscutata heterogama</name>
    <dbReference type="NCBI Taxonomy" id="1316150"/>
    <lineage>
        <taxon>Eukaryota</taxon>
        <taxon>Fungi</taxon>
        <taxon>Fungi incertae sedis</taxon>
        <taxon>Mucoromycota</taxon>
        <taxon>Glomeromycotina</taxon>
        <taxon>Glomeromycetes</taxon>
        <taxon>Diversisporales</taxon>
        <taxon>Gigasporaceae</taxon>
        <taxon>Dentiscutata</taxon>
    </lineage>
</organism>
<sequence length="68" mass="8073">QEKDESSKGKEPTPSVKRTDVQFFELVDNKEGQFIRTTIKEKVLDMEDCLKIKIETEQEIFDIRNLRK</sequence>
<accession>A0ACA9KY64</accession>
<feature type="non-terminal residue" evidence="1">
    <location>
        <position position="1"/>
    </location>
</feature>
<proteinExistence type="predicted"/>
<name>A0ACA9KY64_9GLOM</name>
<evidence type="ECO:0000313" key="2">
    <source>
        <dbReference type="Proteomes" id="UP000789702"/>
    </source>
</evidence>